<dbReference type="Proteomes" id="UP000079169">
    <property type="component" value="Unplaced"/>
</dbReference>
<dbReference type="RefSeq" id="XP_026679437.1">
    <property type="nucleotide sequence ID" value="XM_026823636.1"/>
</dbReference>
<name>A0A3Q0IT42_DIACI</name>
<keyword evidence="3" id="KW-1185">Reference proteome</keyword>
<dbReference type="AlphaFoldDB" id="A0A3Q0IT42"/>
<dbReference type="GeneID" id="113467446"/>
<reference evidence="4" key="1">
    <citation type="submission" date="2025-08" db="UniProtKB">
        <authorList>
            <consortium name="RefSeq"/>
        </authorList>
    </citation>
    <scope>IDENTIFICATION</scope>
</reference>
<evidence type="ECO:0000256" key="1">
    <source>
        <dbReference type="SAM" id="Coils"/>
    </source>
</evidence>
<feature type="coiled-coil region" evidence="1">
    <location>
        <begin position="6"/>
        <end position="33"/>
    </location>
</feature>
<dbReference type="InterPro" id="IPR050951">
    <property type="entry name" value="Retrovirus_Pol_polyprotein"/>
</dbReference>
<dbReference type="PANTHER" id="PTHR37984:SF5">
    <property type="entry name" value="PROTEIN NYNRIN-LIKE"/>
    <property type="match status" value="1"/>
</dbReference>
<dbReference type="Gene3D" id="3.10.10.10">
    <property type="entry name" value="HIV Type 1 Reverse Transcriptase, subunit A, domain 1"/>
    <property type="match status" value="1"/>
</dbReference>
<dbReference type="PaxDb" id="121845-A0A3Q0IT42"/>
<dbReference type="PANTHER" id="PTHR37984">
    <property type="entry name" value="PROTEIN CBG26694"/>
    <property type="match status" value="1"/>
</dbReference>
<sequence>MTSCLYRTRNMRKEKIEKELDRLEKDGILAKVEHSDWGTPIVHIDKPNGDIRICADYKVTLNKCIQDMNYPIPRIDDVFAQMNGGKHFCTLDLSKAYLHYEMDEQSAMLQSLSTHKGVYRVNRLMFGVKVAPGLCQQFMDKLLQGVPGVQCFFDDIIIQGSTYDELLKRLKIVLDLM</sequence>
<dbReference type="CDD" id="cd01647">
    <property type="entry name" value="RT_LTR"/>
    <property type="match status" value="1"/>
</dbReference>
<accession>A0A3Q0IT42</accession>
<evidence type="ECO:0000259" key="2">
    <source>
        <dbReference type="PROSITE" id="PS50878"/>
    </source>
</evidence>
<dbReference type="InterPro" id="IPR043128">
    <property type="entry name" value="Rev_trsase/Diguanyl_cyclase"/>
</dbReference>
<dbReference type="Gene3D" id="3.30.70.270">
    <property type="match status" value="1"/>
</dbReference>
<evidence type="ECO:0000313" key="4">
    <source>
        <dbReference type="RefSeq" id="XP_026679437.1"/>
    </source>
</evidence>
<evidence type="ECO:0000313" key="3">
    <source>
        <dbReference type="Proteomes" id="UP000079169"/>
    </source>
</evidence>
<dbReference type="Pfam" id="PF00078">
    <property type="entry name" value="RVT_1"/>
    <property type="match status" value="1"/>
</dbReference>
<dbReference type="STRING" id="121845.A0A3Q0IT42"/>
<dbReference type="PROSITE" id="PS50878">
    <property type="entry name" value="RT_POL"/>
    <property type="match status" value="1"/>
</dbReference>
<organism evidence="3 4">
    <name type="scientific">Diaphorina citri</name>
    <name type="common">Asian citrus psyllid</name>
    <dbReference type="NCBI Taxonomy" id="121845"/>
    <lineage>
        <taxon>Eukaryota</taxon>
        <taxon>Metazoa</taxon>
        <taxon>Ecdysozoa</taxon>
        <taxon>Arthropoda</taxon>
        <taxon>Hexapoda</taxon>
        <taxon>Insecta</taxon>
        <taxon>Pterygota</taxon>
        <taxon>Neoptera</taxon>
        <taxon>Paraneoptera</taxon>
        <taxon>Hemiptera</taxon>
        <taxon>Sternorrhyncha</taxon>
        <taxon>Psylloidea</taxon>
        <taxon>Psyllidae</taxon>
        <taxon>Diaphorininae</taxon>
        <taxon>Diaphorina</taxon>
    </lineage>
</organism>
<dbReference type="InterPro" id="IPR043502">
    <property type="entry name" value="DNA/RNA_pol_sf"/>
</dbReference>
<keyword evidence="1" id="KW-0175">Coiled coil</keyword>
<dbReference type="SUPFAM" id="SSF56672">
    <property type="entry name" value="DNA/RNA polymerases"/>
    <property type="match status" value="1"/>
</dbReference>
<protein>
    <submittedName>
        <fullName evidence="4">Uncharacterized protein K02A2.6-like isoform X1</fullName>
    </submittedName>
</protein>
<dbReference type="InterPro" id="IPR000477">
    <property type="entry name" value="RT_dom"/>
</dbReference>
<proteinExistence type="predicted"/>
<feature type="domain" description="Reverse transcriptase" evidence="2">
    <location>
        <begin position="1"/>
        <end position="177"/>
    </location>
</feature>
<dbReference type="KEGG" id="dci:113467446"/>
<gene>
    <name evidence="4" type="primary">LOC113467446</name>
</gene>
<dbReference type="GO" id="GO:0071897">
    <property type="term" value="P:DNA biosynthetic process"/>
    <property type="evidence" value="ECO:0007669"/>
    <property type="project" value="UniProtKB-ARBA"/>
</dbReference>